<dbReference type="EMBL" id="CP016537">
    <property type="protein sequence ID" value="ANU13499.1"/>
    <property type="molecule type" value="Genomic_DNA"/>
</dbReference>
<dbReference type="CDD" id="cd00093">
    <property type="entry name" value="HTH_XRE"/>
    <property type="match status" value="1"/>
</dbReference>
<evidence type="ECO:0000313" key="5">
    <source>
        <dbReference type="Proteomes" id="UP000092687"/>
    </source>
</evidence>
<dbReference type="OrthoDB" id="5190137at2"/>
<evidence type="ECO:0000256" key="2">
    <source>
        <dbReference type="SAM" id="MobiDB-lite"/>
    </source>
</evidence>
<dbReference type="GO" id="GO:0003677">
    <property type="term" value="F:DNA binding"/>
    <property type="evidence" value="ECO:0007669"/>
    <property type="project" value="UniProtKB-KW"/>
</dbReference>
<reference evidence="5" key="2">
    <citation type="submission" date="2016-10" db="EMBL/GenBank/DDBJ databases">
        <authorList>
            <person name="See-Too W.S."/>
        </authorList>
    </citation>
    <scope>NUCLEOTIDE SEQUENCE [LARGE SCALE GENOMIC DNA]</scope>
    <source>
        <strain evidence="5">DSM 24743</strain>
    </source>
</reference>
<dbReference type="PROSITE" id="PS50943">
    <property type="entry name" value="HTH_CROC1"/>
    <property type="match status" value="1"/>
</dbReference>
<dbReference type="InterPro" id="IPR001387">
    <property type="entry name" value="Cro/C1-type_HTH"/>
</dbReference>
<dbReference type="Pfam" id="PF01381">
    <property type="entry name" value="HTH_3"/>
    <property type="match status" value="1"/>
</dbReference>
<dbReference type="STRING" id="1215089.BBI08_06435"/>
<sequence>MLTMRLKAARKSAKLTQEGLAKRVSTTKATISNYENGHSTPSNDMLLALSDALDVSTDYLLGRTDNPDSLNNKKDSKGNPSWGDEAEFEAWVNDPSVHKFYKEFKDSPEERKKALMAVWEILKTQGK</sequence>
<keyword evidence="1" id="KW-0238">DNA-binding</keyword>
<proteinExistence type="predicted"/>
<dbReference type="InterPro" id="IPR010982">
    <property type="entry name" value="Lambda_DNA-bd_dom_sf"/>
</dbReference>
<dbReference type="Gene3D" id="1.10.260.40">
    <property type="entry name" value="lambda repressor-like DNA-binding domains"/>
    <property type="match status" value="1"/>
</dbReference>
<dbReference type="RefSeq" id="WP_040850887.1">
    <property type="nucleotide sequence ID" value="NZ_CP016537.2"/>
</dbReference>
<keyword evidence="5" id="KW-1185">Reference proteome</keyword>
<organism evidence="4 5">
    <name type="scientific">Planococcus halocryophilus</name>
    <dbReference type="NCBI Taxonomy" id="1215089"/>
    <lineage>
        <taxon>Bacteria</taxon>
        <taxon>Bacillati</taxon>
        <taxon>Bacillota</taxon>
        <taxon>Bacilli</taxon>
        <taxon>Bacillales</taxon>
        <taxon>Caryophanaceae</taxon>
        <taxon>Planococcus</taxon>
    </lineage>
</organism>
<dbReference type="SUPFAM" id="SSF47413">
    <property type="entry name" value="lambda repressor-like DNA-binding domains"/>
    <property type="match status" value="1"/>
</dbReference>
<dbReference type="KEGG" id="phc:BBI08_06435"/>
<dbReference type="SMART" id="SM00530">
    <property type="entry name" value="HTH_XRE"/>
    <property type="match status" value="1"/>
</dbReference>
<evidence type="ECO:0000259" key="3">
    <source>
        <dbReference type="PROSITE" id="PS50943"/>
    </source>
</evidence>
<protein>
    <recommendedName>
        <fullName evidence="3">HTH cro/C1-type domain-containing protein</fullName>
    </recommendedName>
</protein>
<gene>
    <name evidence="4" type="ORF">BBI08_06435</name>
</gene>
<evidence type="ECO:0000256" key="1">
    <source>
        <dbReference type="ARBA" id="ARBA00023125"/>
    </source>
</evidence>
<reference evidence="5" key="1">
    <citation type="submission" date="2016-07" db="EMBL/GenBank/DDBJ databases">
        <authorList>
            <person name="See-Too W.S."/>
        </authorList>
    </citation>
    <scope>NUCLEOTIDE SEQUENCE [LARGE SCALE GENOMIC DNA]</scope>
    <source>
        <strain evidence="5">DSM 24743</strain>
    </source>
</reference>
<feature type="region of interest" description="Disordered" evidence="2">
    <location>
        <begin position="62"/>
        <end position="84"/>
    </location>
</feature>
<feature type="domain" description="HTH cro/C1-type" evidence="3">
    <location>
        <begin position="6"/>
        <end position="60"/>
    </location>
</feature>
<dbReference type="AlphaFoldDB" id="A0A1C7DPI5"/>
<name>A0A1C7DPI5_9BACL</name>
<dbReference type="Proteomes" id="UP000092687">
    <property type="component" value="Chromosome"/>
</dbReference>
<dbReference type="PANTHER" id="PTHR46558:SF4">
    <property type="entry name" value="DNA-BIDING PHAGE PROTEIN"/>
    <property type="match status" value="1"/>
</dbReference>
<feature type="region of interest" description="Disordered" evidence="2">
    <location>
        <begin position="1"/>
        <end position="20"/>
    </location>
</feature>
<dbReference type="PANTHER" id="PTHR46558">
    <property type="entry name" value="TRACRIPTIONAL REGULATORY PROTEIN-RELATED-RELATED"/>
    <property type="match status" value="1"/>
</dbReference>
<accession>A0A1C7DPI5</accession>
<evidence type="ECO:0000313" key="4">
    <source>
        <dbReference type="EMBL" id="ANU13499.1"/>
    </source>
</evidence>